<feature type="domain" description="Pilus formation protein N-terminal" evidence="4">
    <location>
        <begin position="33"/>
        <end position="102"/>
    </location>
</feature>
<dbReference type="AlphaFoldDB" id="A2T1C6"/>
<feature type="domain" description="Type II/III secretion system secretin-like" evidence="3">
    <location>
        <begin position="268"/>
        <end position="428"/>
    </location>
</feature>
<name>A2T1C6_AERS4</name>
<gene>
    <name evidence="5" type="primary">flpC</name>
</gene>
<dbReference type="GO" id="GO:0015627">
    <property type="term" value="C:type II protein secretion system complex"/>
    <property type="evidence" value="ECO:0007669"/>
    <property type="project" value="TreeGrafter"/>
</dbReference>
<dbReference type="PANTHER" id="PTHR30332:SF17">
    <property type="entry name" value="TYPE IV PILIATION SYSTEM PROTEIN DR_0774-RELATED"/>
    <property type="match status" value="1"/>
</dbReference>
<evidence type="ECO:0000256" key="1">
    <source>
        <dbReference type="RuleBase" id="RU004003"/>
    </source>
</evidence>
<comment type="similarity">
    <text evidence="1">Belongs to the bacterial secretin family.</text>
</comment>
<proteinExistence type="inferred from homology"/>
<sequence length="479" mass="51446">MATATTVTANLNQPRKDTMLRTLAMVPLWAVAAESLTLTPEQSTLLNFDEPVRDAFVANSELVRVHSPSDQQLLIYGRKVGRTDLVVTAQDGRTLGHYRVQVVADLAPLKQLARQHFPQSRLTFSESGGAIVVAGEVTSPLQAHEILAMVEAFAKGIQPQGVPSGPVAPAQPQSGNQDEGAAVAGGGSGQYANVINQLRLAGSDQINISVRIVEMQRTTSEQLGLRWSAMGEYLQLGVSPGNRFPKPAERGSWGGKKDVVYINAIIDALVENSLVNVLAEPNLTAKSGEAATFMSGGEFPFPVGNGDNGPEIEFKKFGISLELTPTLLDNNRISLTVSPEVSTLSRENSVSIAGVVVPGIETRRTTTTIELADGQSFALAGLVRTHRNQSSEALPFLGEIPGLAPFFGSNSFKNQESELVIIATARLVQPTSDPLSLSTPLDHYRAPSRFERRFFTDMGSTERPGAQATRLFGNYGYSY</sequence>
<dbReference type="Pfam" id="PF13629">
    <property type="entry name" value="T2SS-T3SS_pil_N"/>
    <property type="match status" value="1"/>
</dbReference>
<reference evidence="5" key="1">
    <citation type="journal article" date="2008" name="Infect. Immun.">
        <title>Contribution of type IV pili to the virulence of Aeromonas salmonicida subsp. salmonicida in Atlantic salmon (Salmo salar L.).</title>
        <authorList>
            <person name="Boyd J.M."/>
            <person name="Dacanay A."/>
            <person name="Knickle L.C."/>
            <person name="Touhami A."/>
            <person name="Brown L.L."/>
            <person name="Jericho M.H."/>
            <person name="Johnson S.C."/>
            <person name="Reith M."/>
        </authorList>
    </citation>
    <scope>NUCLEOTIDE SEQUENCE</scope>
    <source>
        <strain evidence="5">A449</strain>
    </source>
</reference>
<dbReference type="PANTHER" id="PTHR30332">
    <property type="entry name" value="PROBABLE GENERAL SECRETION PATHWAY PROTEIN D"/>
    <property type="match status" value="1"/>
</dbReference>
<dbReference type="GO" id="GO:0009306">
    <property type="term" value="P:protein secretion"/>
    <property type="evidence" value="ECO:0007669"/>
    <property type="project" value="InterPro"/>
</dbReference>
<dbReference type="EMBL" id="DQ396487">
    <property type="protein sequence ID" value="ABD57354.1"/>
    <property type="molecule type" value="Genomic_DNA"/>
</dbReference>
<evidence type="ECO:0000256" key="2">
    <source>
        <dbReference type="SAM" id="MobiDB-lite"/>
    </source>
</evidence>
<dbReference type="InterPro" id="IPR050810">
    <property type="entry name" value="Bact_Secretion_Sys_Channel"/>
</dbReference>
<dbReference type="Pfam" id="PF00263">
    <property type="entry name" value="Secretin"/>
    <property type="match status" value="1"/>
</dbReference>
<dbReference type="InterPro" id="IPR001775">
    <property type="entry name" value="GspD/PilQ"/>
</dbReference>
<evidence type="ECO:0000259" key="4">
    <source>
        <dbReference type="Pfam" id="PF13629"/>
    </source>
</evidence>
<organism evidence="5">
    <name type="scientific">Aeromonas salmonicida (strain A449)</name>
    <dbReference type="NCBI Taxonomy" id="382245"/>
    <lineage>
        <taxon>Bacteria</taxon>
        <taxon>Pseudomonadati</taxon>
        <taxon>Pseudomonadota</taxon>
        <taxon>Gammaproteobacteria</taxon>
        <taxon>Aeromonadales</taxon>
        <taxon>Aeromonadaceae</taxon>
        <taxon>Aeromonas</taxon>
    </lineage>
</organism>
<dbReference type="InterPro" id="IPR032789">
    <property type="entry name" value="T2SS-T3SS_pil_N"/>
</dbReference>
<protein>
    <submittedName>
        <fullName evidence="5">FlpC</fullName>
    </submittedName>
</protein>
<dbReference type="InterPro" id="IPR004846">
    <property type="entry name" value="T2SS/T3SS_dom"/>
</dbReference>
<accession>A2T1C6</accession>
<dbReference type="PRINTS" id="PR00811">
    <property type="entry name" value="BCTERIALGSPD"/>
</dbReference>
<evidence type="ECO:0000259" key="3">
    <source>
        <dbReference type="Pfam" id="PF00263"/>
    </source>
</evidence>
<evidence type="ECO:0000313" key="5">
    <source>
        <dbReference type="EMBL" id="ABD57354.1"/>
    </source>
</evidence>
<feature type="region of interest" description="Disordered" evidence="2">
    <location>
        <begin position="161"/>
        <end position="183"/>
    </location>
</feature>